<evidence type="ECO:0000313" key="11">
    <source>
        <dbReference type="Proteomes" id="UP000029493"/>
    </source>
</evidence>
<keyword evidence="7" id="KW-0998">Cell outer membrane</keyword>
<evidence type="ECO:0000256" key="9">
    <source>
        <dbReference type="SAM" id="SignalP"/>
    </source>
</evidence>
<dbReference type="GO" id="GO:1990281">
    <property type="term" value="C:efflux pump complex"/>
    <property type="evidence" value="ECO:0007669"/>
    <property type="project" value="TreeGrafter"/>
</dbReference>
<evidence type="ECO:0000256" key="2">
    <source>
        <dbReference type="ARBA" id="ARBA00007613"/>
    </source>
</evidence>
<comment type="similarity">
    <text evidence="2">Belongs to the outer membrane factor (OMF) (TC 1.B.17) family.</text>
</comment>
<dbReference type="EMBL" id="CP009455">
    <property type="protein sequence ID" value="AIR89703.1"/>
    <property type="molecule type" value="Genomic_DNA"/>
</dbReference>
<dbReference type="PANTHER" id="PTHR30026:SF20">
    <property type="entry name" value="OUTER MEMBRANE PROTEIN TOLC"/>
    <property type="match status" value="1"/>
</dbReference>
<dbReference type="AlphaFoldDB" id="A0A089YD76"/>
<dbReference type="SUPFAM" id="SSF56954">
    <property type="entry name" value="Outer membrane efflux proteins (OEP)"/>
    <property type="match status" value="1"/>
</dbReference>
<feature type="chain" id="PRO_5001852143" evidence="9">
    <location>
        <begin position="22"/>
        <end position="442"/>
    </location>
</feature>
<dbReference type="PANTHER" id="PTHR30026">
    <property type="entry name" value="OUTER MEMBRANE PROTEIN TOLC"/>
    <property type="match status" value="1"/>
</dbReference>
<evidence type="ECO:0000313" key="10">
    <source>
        <dbReference type="EMBL" id="AIR89703.1"/>
    </source>
</evidence>
<evidence type="ECO:0000256" key="6">
    <source>
        <dbReference type="ARBA" id="ARBA00023136"/>
    </source>
</evidence>
<evidence type="ECO:0000256" key="4">
    <source>
        <dbReference type="ARBA" id="ARBA00022452"/>
    </source>
</evidence>
<evidence type="ECO:0000256" key="8">
    <source>
        <dbReference type="SAM" id="Coils"/>
    </source>
</evidence>
<keyword evidence="8" id="KW-0175">Coiled coil</keyword>
<dbReference type="GO" id="GO:0015562">
    <property type="term" value="F:efflux transmembrane transporter activity"/>
    <property type="evidence" value="ECO:0007669"/>
    <property type="project" value="InterPro"/>
</dbReference>
<feature type="signal peptide" evidence="9">
    <location>
        <begin position="1"/>
        <end position="21"/>
    </location>
</feature>
<name>A0A089YD76_9PSED</name>
<feature type="coiled-coil region" evidence="8">
    <location>
        <begin position="146"/>
        <end position="204"/>
    </location>
</feature>
<sequence length="442" mass="47888">MTVARSVFALLAVLAATPLCAAEAPLSLLGLYDASRLNDATYQVAGHDYEASRQERAIGRSALLPQVGINARYGHGGQFDKESPASRQDDQYASDSVALTVTQPLYDKGRWAAYEQAKARGQLGEVQHDNADQALFDRVVQAYFDLAQVENELALTTQQKASIEGLARQSQRLFEAGEGTITDQAEAQARLDSIRAQEIQLQAQHRSALRRLAGRSGLNVTQIPPMQAQAPAAALLAPEQDLDYWMAKADQSAGVLGVSRASVKLAEANLRQQKAQHYPTLALSGRVARIDQSDINELSERQSTYYVGVVLDIPLYQGGGVTASSEKARAALESARAGLDAQAQQLSEDVELNYLGVVAGFEKIKALVTAVRSGETALTSAQKGYGAGVRSTVDILDAQQRVFAAKRDLLDTKLAMLQSYVNLHTRTGQMTRRELEKVQALF</sequence>
<proteinExistence type="inferred from homology"/>
<evidence type="ECO:0000256" key="7">
    <source>
        <dbReference type="ARBA" id="ARBA00023237"/>
    </source>
</evidence>
<keyword evidence="5" id="KW-0812">Transmembrane</keyword>
<dbReference type="InterPro" id="IPR051906">
    <property type="entry name" value="TolC-like"/>
</dbReference>
<dbReference type="GO" id="GO:0015288">
    <property type="term" value="F:porin activity"/>
    <property type="evidence" value="ECO:0007669"/>
    <property type="project" value="TreeGrafter"/>
</dbReference>
<reference evidence="10 11" key="1">
    <citation type="submission" date="2014-09" db="EMBL/GenBank/DDBJ databases">
        <authorList>
            <person name="Chan K.-G."/>
        </authorList>
    </citation>
    <scope>NUCLEOTIDE SEQUENCE [LARGE SCALE GENOMIC DNA]</scope>
    <source>
        <strain evidence="10 11">ND07</strain>
    </source>
</reference>
<keyword evidence="6" id="KW-0472">Membrane</keyword>
<dbReference type="KEGG" id="psw:LK03_10565"/>
<dbReference type="InterPro" id="IPR003423">
    <property type="entry name" value="OMP_efflux"/>
</dbReference>
<dbReference type="GO" id="GO:0009279">
    <property type="term" value="C:cell outer membrane"/>
    <property type="evidence" value="ECO:0007669"/>
    <property type="project" value="UniProtKB-SubCell"/>
</dbReference>
<gene>
    <name evidence="10" type="ORF">LK03_10565</name>
</gene>
<dbReference type="RefSeq" id="WP_038412277.1">
    <property type="nucleotide sequence ID" value="NZ_CP009455.1"/>
</dbReference>
<organism evidence="10 11">
    <name type="scientific">Pseudomonas cremoricolorata</name>
    <dbReference type="NCBI Taxonomy" id="157783"/>
    <lineage>
        <taxon>Bacteria</taxon>
        <taxon>Pseudomonadati</taxon>
        <taxon>Pseudomonadota</taxon>
        <taxon>Gammaproteobacteria</taxon>
        <taxon>Pseudomonadales</taxon>
        <taxon>Pseudomonadaceae</taxon>
        <taxon>Pseudomonas</taxon>
    </lineage>
</organism>
<accession>A0A089YD76</accession>
<dbReference type="InterPro" id="IPR010130">
    <property type="entry name" value="T1SS_OMP_TolC"/>
</dbReference>
<keyword evidence="11" id="KW-1185">Reference proteome</keyword>
<evidence type="ECO:0000256" key="5">
    <source>
        <dbReference type="ARBA" id="ARBA00022692"/>
    </source>
</evidence>
<keyword evidence="4" id="KW-1134">Transmembrane beta strand</keyword>
<dbReference type="OrthoDB" id="9813458at2"/>
<comment type="subcellular location">
    <subcellularLocation>
        <location evidence="1">Cell outer membrane</location>
    </subcellularLocation>
</comment>
<dbReference type="eggNOG" id="COG1538">
    <property type="taxonomic scope" value="Bacteria"/>
</dbReference>
<keyword evidence="3" id="KW-0813">Transport</keyword>
<dbReference type="Proteomes" id="UP000029493">
    <property type="component" value="Chromosome"/>
</dbReference>
<dbReference type="NCBIfam" id="TIGR01844">
    <property type="entry name" value="type_I_sec_TolC"/>
    <property type="match status" value="1"/>
</dbReference>
<evidence type="ECO:0000256" key="1">
    <source>
        <dbReference type="ARBA" id="ARBA00004442"/>
    </source>
</evidence>
<protein>
    <submittedName>
        <fullName evidence="10">ABC transporter</fullName>
    </submittedName>
</protein>
<dbReference type="Gene3D" id="1.20.1600.10">
    <property type="entry name" value="Outer membrane efflux proteins (OEP)"/>
    <property type="match status" value="1"/>
</dbReference>
<dbReference type="Pfam" id="PF02321">
    <property type="entry name" value="OEP"/>
    <property type="match status" value="2"/>
</dbReference>
<keyword evidence="9" id="KW-0732">Signal</keyword>
<dbReference type="STRING" id="157783.LK03_10565"/>
<evidence type="ECO:0000256" key="3">
    <source>
        <dbReference type="ARBA" id="ARBA00022448"/>
    </source>
</evidence>